<dbReference type="KEGG" id="pye:A6J80_21855"/>
<dbReference type="InterPro" id="IPR015424">
    <property type="entry name" value="PyrdxlP-dep_Trfase"/>
</dbReference>
<dbReference type="GO" id="GO:0003677">
    <property type="term" value="F:DNA binding"/>
    <property type="evidence" value="ECO:0007669"/>
    <property type="project" value="UniProtKB-KW"/>
</dbReference>
<dbReference type="EMBL" id="CP020445">
    <property type="protein sequence ID" value="ARC38948.1"/>
    <property type="molecule type" value="Genomic_DNA"/>
</dbReference>
<dbReference type="GO" id="GO:0008483">
    <property type="term" value="F:transaminase activity"/>
    <property type="evidence" value="ECO:0007669"/>
    <property type="project" value="UniProtKB-KW"/>
</dbReference>
<reference evidence="7" key="1">
    <citation type="submission" date="2017-12" db="EMBL/GenBank/DDBJ databases">
        <title>FDA dAtabase for Regulatory Grade micrObial Sequences (FDA-ARGOS): Supporting development and validation of Infectious Disease Dx tests.</title>
        <authorList>
            <person name="Campos J."/>
            <person name="Goldberg B."/>
            <person name="Tallon L."/>
            <person name="Sadzewicz L."/>
            <person name="Sengamalay N."/>
            <person name="Ott S."/>
            <person name="Godinez A."/>
            <person name="Nagaraj S."/>
            <person name="Vyas G."/>
            <person name="Aluvathingal J."/>
            <person name="Nadendla S."/>
            <person name="Geyer C."/>
            <person name="Nandy P."/>
            <person name="Hobson J."/>
            <person name="Sichtig H."/>
        </authorList>
    </citation>
    <scope>NUCLEOTIDE SEQUENCE</scope>
    <source>
        <strain evidence="7">FDAARGOS_252</strain>
        <plasmid evidence="7">unnamed5</plasmid>
    </source>
</reference>
<keyword evidence="2" id="KW-0663">Pyridoxal phosphate</keyword>
<geneLocation type="plasmid" evidence="7 8">
    <name>unnamed5</name>
</geneLocation>
<dbReference type="SUPFAM" id="SSF46785">
    <property type="entry name" value="Winged helix' DNA-binding domain"/>
    <property type="match status" value="1"/>
</dbReference>
<evidence type="ECO:0000256" key="3">
    <source>
        <dbReference type="ARBA" id="ARBA00023015"/>
    </source>
</evidence>
<dbReference type="RefSeq" id="WP_080623215.1">
    <property type="nucleotide sequence ID" value="NZ_CAWMZI010000006.1"/>
</dbReference>
<dbReference type="InterPro" id="IPR000524">
    <property type="entry name" value="Tscrpt_reg_HTH_GntR"/>
</dbReference>
<dbReference type="InterPro" id="IPR036388">
    <property type="entry name" value="WH-like_DNA-bd_sf"/>
</dbReference>
<evidence type="ECO:0000256" key="1">
    <source>
        <dbReference type="ARBA" id="ARBA00005384"/>
    </source>
</evidence>
<gene>
    <name evidence="7" type="ORF">A6J80_21855</name>
</gene>
<dbReference type="Gene3D" id="3.40.640.10">
    <property type="entry name" value="Type I PLP-dependent aspartate aminotransferase-like (Major domain)"/>
    <property type="match status" value="1"/>
</dbReference>
<keyword evidence="8" id="KW-1185">Reference proteome</keyword>
<dbReference type="CDD" id="cd00609">
    <property type="entry name" value="AAT_like"/>
    <property type="match status" value="1"/>
</dbReference>
<dbReference type="Gene3D" id="3.90.1150.10">
    <property type="entry name" value="Aspartate Aminotransferase, domain 1"/>
    <property type="match status" value="1"/>
</dbReference>
<dbReference type="GO" id="GO:0030170">
    <property type="term" value="F:pyridoxal phosphate binding"/>
    <property type="evidence" value="ECO:0007669"/>
    <property type="project" value="InterPro"/>
</dbReference>
<dbReference type="InterPro" id="IPR004839">
    <property type="entry name" value="Aminotransferase_I/II_large"/>
</dbReference>
<keyword evidence="4" id="KW-0238">DNA-binding</keyword>
<keyword evidence="5" id="KW-0804">Transcription</keyword>
<dbReference type="InterPro" id="IPR015422">
    <property type="entry name" value="PyrdxlP-dep_Trfase_small"/>
</dbReference>
<dbReference type="SUPFAM" id="SSF53383">
    <property type="entry name" value="PLP-dependent transferases"/>
    <property type="match status" value="1"/>
</dbReference>
<dbReference type="CDD" id="cd07377">
    <property type="entry name" value="WHTH_GntR"/>
    <property type="match status" value="1"/>
</dbReference>
<dbReference type="Gene3D" id="1.10.10.10">
    <property type="entry name" value="Winged helix-like DNA-binding domain superfamily/Winged helix DNA-binding domain"/>
    <property type="match status" value="1"/>
</dbReference>
<proteinExistence type="inferred from homology"/>
<name>A0A1V0GYQ0_9RHOB</name>
<dbReference type="InterPro" id="IPR012318">
    <property type="entry name" value="HTH_CRP"/>
</dbReference>
<feature type="domain" description="HTH gntR-type" evidence="6">
    <location>
        <begin position="13"/>
        <end position="81"/>
    </location>
</feature>
<sequence>MTQWRPDPARLRRPAYLSLADQFARAIADGQLPSGTKLRPHRDLAYELGLSVQTVSRAYNDLIRRGLIAGKVGSGSFVLPPAGDSNPPYIADRSSEVIDLSILKPVSDDHHIALMRDGLHWVAENLSASSALSFRPSSVLPHHRHVAAGWLKRSGIEVAPDNIVITDGATSAITTAVMSAVPCGATLAAPALTHHLLMPLCKYLGLHLEGLACDSDGILPDSLDIAAEKGLVRAVYTQPTAINPRANVTSLARRRDIVDIARRHDLFIVENDILGDVVVGAPTPYAMLAPERVFHIRGFTKVALPGLRLAYLSAPERAAAVAANRHLVTSWMATPLMVELLSHWIEDGTLPGLVAWQREALQRRHTLAQAILAGLDFSAHPQGLHVWLNLPEGVDEDQFVAQARVHGVAIASGQAFRVNDHQRRNAVRIALGTKREDDLQRGLGLVRDLLRSSPEPLLPLL</sequence>
<accession>A0A1V0GYQ0</accession>
<evidence type="ECO:0000256" key="5">
    <source>
        <dbReference type="ARBA" id="ARBA00023163"/>
    </source>
</evidence>
<protein>
    <submittedName>
        <fullName evidence="7">PLP-dependent aminotransferase family protein</fullName>
    </submittedName>
</protein>
<dbReference type="InterPro" id="IPR051446">
    <property type="entry name" value="HTH_trans_reg/aminotransferase"/>
</dbReference>
<dbReference type="eggNOG" id="COG1167">
    <property type="taxonomic scope" value="Bacteria"/>
</dbReference>
<keyword evidence="7" id="KW-0032">Aminotransferase</keyword>
<evidence type="ECO:0000259" key="6">
    <source>
        <dbReference type="PROSITE" id="PS50949"/>
    </source>
</evidence>
<dbReference type="SMART" id="SM00419">
    <property type="entry name" value="HTH_CRP"/>
    <property type="match status" value="1"/>
</dbReference>
<dbReference type="GO" id="GO:0003700">
    <property type="term" value="F:DNA-binding transcription factor activity"/>
    <property type="evidence" value="ECO:0007669"/>
    <property type="project" value="InterPro"/>
</dbReference>
<dbReference type="PANTHER" id="PTHR46577:SF1">
    <property type="entry name" value="HTH-TYPE TRANSCRIPTIONAL REGULATORY PROTEIN GABR"/>
    <property type="match status" value="1"/>
</dbReference>
<organism evidence="7 8">
    <name type="scientific">Paracoccus yeei</name>
    <dbReference type="NCBI Taxonomy" id="147645"/>
    <lineage>
        <taxon>Bacteria</taxon>
        <taxon>Pseudomonadati</taxon>
        <taxon>Pseudomonadota</taxon>
        <taxon>Alphaproteobacteria</taxon>
        <taxon>Rhodobacterales</taxon>
        <taxon>Paracoccaceae</taxon>
        <taxon>Paracoccus</taxon>
    </lineage>
</organism>
<dbReference type="InterPro" id="IPR015421">
    <property type="entry name" value="PyrdxlP-dep_Trfase_major"/>
</dbReference>
<dbReference type="InterPro" id="IPR036390">
    <property type="entry name" value="WH_DNA-bd_sf"/>
</dbReference>
<dbReference type="SMART" id="SM00345">
    <property type="entry name" value="HTH_GNTR"/>
    <property type="match status" value="1"/>
</dbReference>
<dbReference type="PANTHER" id="PTHR46577">
    <property type="entry name" value="HTH-TYPE TRANSCRIPTIONAL REGULATORY PROTEIN GABR"/>
    <property type="match status" value="1"/>
</dbReference>
<evidence type="ECO:0000256" key="4">
    <source>
        <dbReference type="ARBA" id="ARBA00023125"/>
    </source>
</evidence>
<keyword evidence="7" id="KW-0614">Plasmid</keyword>
<dbReference type="AlphaFoldDB" id="A0A1V0GYQ0"/>
<comment type="similarity">
    <text evidence="1">In the C-terminal section; belongs to the class-I pyridoxal-phosphate-dependent aminotransferase family.</text>
</comment>
<evidence type="ECO:0000256" key="2">
    <source>
        <dbReference type="ARBA" id="ARBA00022898"/>
    </source>
</evidence>
<dbReference type="Pfam" id="PF00155">
    <property type="entry name" value="Aminotran_1_2"/>
    <property type="match status" value="1"/>
</dbReference>
<dbReference type="Pfam" id="PF00392">
    <property type="entry name" value="GntR"/>
    <property type="match status" value="1"/>
</dbReference>
<evidence type="ECO:0000313" key="8">
    <source>
        <dbReference type="Proteomes" id="UP000191257"/>
    </source>
</evidence>
<keyword evidence="7" id="KW-0808">Transferase</keyword>
<dbReference type="PROSITE" id="PS50949">
    <property type="entry name" value="HTH_GNTR"/>
    <property type="match status" value="1"/>
</dbReference>
<evidence type="ECO:0000313" key="7">
    <source>
        <dbReference type="EMBL" id="ARC38948.1"/>
    </source>
</evidence>
<keyword evidence="3" id="KW-0805">Transcription regulation</keyword>
<dbReference type="Proteomes" id="UP000191257">
    <property type="component" value="Plasmid unnamed5"/>
</dbReference>